<dbReference type="InterPro" id="IPR050097">
    <property type="entry name" value="Ferredoxin-NADP_redctase_2"/>
</dbReference>
<dbReference type="AlphaFoldDB" id="A0A1S1PU70"/>
<dbReference type="Pfam" id="PF07992">
    <property type="entry name" value="Pyr_redox_2"/>
    <property type="match status" value="1"/>
</dbReference>
<dbReference type="InterPro" id="IPR036188">
    <property type="entry name" value="FAD/NAD-bd_sf"/>
</dbReference>
<organism evidence="5 6">
    <name type="scientific">Parafrankia soli</name>
    <dbReference type="NCBI Taxonomy" id="2599596"/>
    <lineage>
        <taxon>Bacteria</taxon>
        <taxon>Bacillati</taxon>
        <taxon>Actinomycetota</taxon>
        <taxon>Actinomycetes</taxon>
        <taxon>Frankiales</taxon>
        <taxon>Frankiaceae</taxon>
        <taxon>Parafrankia</taxon>
    </lineage>
</organism>
<comment type="catalytic activity">
    <reaction evidence="3">
        <text>[thioredoxin]-dithiol + NADP(+) = [thioredoxin]-disulfide + NADPH + H(+)</text>
        <dbReference type="Rhea" id="RHEA:20345"/>
        <dbReference type="Rhea" id="RHEA-COMP:10698"/>
        <dbReference type="Rhea" id="RHEA-COMP:10700"/>
        <dbReference type="ChEBI" id="CHEBI:15378"/>
        <dbReference type="ChEBI" id="CHEBI:29950"/>
        <dbReference type="ChEBI" id="CHEBI:50058"/>
        <dbReference type="ChEBI" id="CHEBI:57783"/>
        <dbReference type="ChEBI" id="CHEBI:58349"/>
        <dbReference type="EC" id="1.8.1.9"/>
    </reaction>
</comment>
<reference evidence="6" key="1">
    <citation type="submission" date="2016-07" db="EMBL/GenBank/DDBJ databases">
        <title>Frankia sp. NRRL B-16219 Genome sequencing.</title>
        <authorList>
            <person name="Ghodhbane-Gtari F."/>
            <person name="Swanson E."/>
            <person name="Gueddou A."/>
            <person name="Louati M."/>
            <person name="Nouioui I."/>
            <person name="Hezbri K."/>
            <person name="Abebe-Akele F."/>
            <person name="Simpson S."/>
            <person name="Morris K."/>
            <person name="Thomas K."/>
            <person name="Gtari M."/>
            <person name="Tisa L.S."/>
        </authorList>
    </citation>
    <scope>NUCLEOTIDE SEQUENCE [LARGE SCALE GENOMIC DNA]</scope>
    <source>
        <strain evidence="6">NRRL B-16219</strain>
    </source>
</reference>
<dbReference type="SUPFAM" id="SSF51905">
    <property type="entry name" value="FAD/NAD(P)-binding domain"/>
    <property type="match status" value="1"/>
</dbReference>
<dbReference type="Gene3D" id="3.50.50.60">
    <property type="entry name" value="FAD/NAD(P)-binding domain"/>
    <property type="match status" value="2"/>
</dbReference>
<evidence type="ECO:0000256" key="2">
    <source>
        <dbReference type="ARBA" id="ARBA00023002"/>
    </source>
</evidence>
<protein>
    <recommendedName>
        <fullName evidence="4">FAD/NAD(P)-binding domain-containing protein</fullName>
    </recommendedName>
</protein>
<comment type="caution">
    <text evidence="5">The sequence shown here is derived from an EMBL/GenBank/DDBJ whole genome shotgun (WGS) entry which is preliminary data.</text>
</comment>
<dbReference type="Proteomes" id="UP000179769">
    <property type="component" value="Unassembled WGS sequence"/>
</dbReference>
<evidence type="ECO:0000313" key="6">
    <source>
        <dbReference type="Proteomes" id="UP000179769"/>
    </source>
</evidence>
<dbReference type="GO" id="GO:0004791">
    <property type="term" value="F:thioredoxin-disulfide reductase (NADPH) activity"/>
    <property type="evidence" value="ECO:0007669"/>
    <property type="project" value="UniProtKB-EC"/>
</dbReference>
<name>A0A1S1PU70_9ACTN</name>
<dbReference type="PANTHER" id="PTHR48105">
    <property type="entry name" value="THIOREDOXIN REDUCTASE 1-RELATED-RELATED"/>
    <property type="match status" value="1"/>
</dbReference>
<accession>A0A1S1PU70</accession>
<evidence type="ECO:0000259" key="4">
    <source>
        <dbReference type="Pfam" id="PF07992"/>
    </source>
</evidence>
<dbReference type="InterPro" id="IPR023753">
    <property type="entry name" value="FAD/NAD-binding_dom"/>
</dbReference>
<feature type="domain" description="FAD/NAD(P)-binding" evidence="4">
    <location>
        <begin position="121"/>
        <end position="425"/>
    </location>
</feature>
<keyword evidence="6" id="KW-1185">Reference proteome</keyword>
<dbReference type="OrthoDB" id="109585at2"/>
<keyword evidence="2" id="KW-0560">Oxidoreductase</keyword>
<gene>
    <name evidence="5" type="ORF">BBK14_22805</name>
</gene>
<dbReference type="PRINTS" id="PR00469">
    <property type="entry name" value="PNDRDTASEII"/>
</dbReference>
<proteinExistence type="predicted"/>
<dbReference type="EMBL" id="MAXA01000233">
    <property type="protein sequence ID" value="OHV24877.1"/>
    <property type="molecule type" value="Genomic_DNA"/>
</dbReference>
<dbReference type="PRINTS" id="PR00368">
    <property type="entry name" value="FADPNR"/>
</dbReference>
<evidence type="ECO:0000313" key="5">
    <source>
        <dbReference type="EMBL" id="OHV24877.1"/>
    </source>
</evidence>
<keyword evidence="1" id="KW-0285">Flavoprotein</keyword>
<evidence type="ECO:0000256" key="1">
    <source>
        <dbReference type="ARBA" id="ARBA00022630"/>
    </source>
</evidence>
<evidence type="ECO:0000256" key="3">
    <source>
        <dbReference type="ARBA" id="ARBA00048132"/>
    </source>
</evidence>
<dbReference type="RefSeq" id="WP_071065414.1">
    <property type="nucleotide sequence ID" value="NZ_MAXA01000233.1"/>
</dbReference>
<sequence>MSHPAPPAADAPLGDDIVRAYFQRRAMPVGLDAGFWMIGSRFSPDSRRLREFACRNRLPYRFVDLEQDRDGERMLRAADVPPGDTPLVIWFGGLVLRNPSNSELARALGLPAARPGAPIRDVLVVGAGPAGLAAAVHAAAEGLTTTVLDAVGTGGQAGDSSRVENHLGFPDGISGRELADRAVVQANRLGAEISVPATALALRPDGDLHVVRYDPGGLPLEMISRTVVIATGARYNGLDIAGFERAGVHYAATLMEARLCGGRPVAVVGGGDSAGQATLLLADVATEVYLVVREDEPGERMSRYLVDRISRHPRVVVLAHTEVAGVVGDGTLREVVVRENHSGARGTLPAQALFILTGARPNTGWLAGAVALDADGFVLTGHDAGRATGRDRPPQVLETSRLGVFAVGDVRVGAVRRVASAVADGAAAIRLLHEHLARTGSPVS</sequence>